<dbReference type="HOGENOM" id="CLU_009122_3_2_1"/>
<evidence type="ECO:0000313" key="1">
    <source>
        <dbReference type="EMBL" id="KIM54645.1"/>
    </source>
</evidence>
<dbReference type="OrthoDB" id="3239511at2759"/>
<dbReference type="InParanoid" id="A0A0C3D1F5"/>
<feature type="non-terminal residue" evidence="1">
    <location>
        <position position="1"/>
    </location>
</feature>
<reference evidence="2" key="2">
    <citation type="submission" date="2015-01" db="EMBL/GenBank/DDBJ databases">
        <title>Evolutionary Origins and Diversification of the Mycorrhizal Mutualists.</title>
        <authorList>
            <consortium name="DOE Joint Genome Institute"/>
            <consortium name="Mycorrhizal Genomics Consortium"/>
            <person name="Kohler A."/>
            <person name="Kuo A."/>
            <person name="Nagy L.G."/>
            <person name="Floudas D."/>
            <person name="Copeland A."/>
            <person name="Barry K.W."/>
            <person name="Cichocki N."/>
            <person name="Veneault-Fourrey C."/>
            <person name="LaButti K."/>
            <person name="Lindquist E.A."/>
            <person name="Lipzen A."/>
            <person name="Lundell T."/>
            <person name="Morin E."/>
            <person name="Murat C."/>
            <person name="Riley R."/>
            <person name="Ohm R."/>
            <person name="Sun H."/>
            <person name="Tunlid A."/>
            <person name="Henrissat B."/>
            <person name="Grigoriev I.V."/>
            <person name="Hibbett D.S."/>
            <person name="Martin F."/>
        </authorList>
    </citation>
    <scope>NUCLEOTIDE SEQUENCE [LARGE SCALE GENOMIC DNA]</scope>
    <source>
        <strain evidence="2">Foug A</strain>
    </source>
</reference>
<protein>
    <submittedName>
        <fullName evidence="1">Uncharacterized protein</fullName>
    </submittedName>
</protein>
<sequence>ILFTTQNVLIHDNHPIGYALLRCIASYLHYHSYIVLDVHTETTIASGERKLLKFQHLLESYITMHDPETAQKNWNFPKVHLTKHAFQDIIEKGVMQNYSMRPNESHHGPIRQYYL</sequence>
<keyword evidence="2" id="KW-1185">Reference proteome</keyword>
<reference evidence="1 2" key="1">
    <citation type="submission" date="2014-04" db="EMBL/GenBank/DDBJ databases">
        <authorList>
            <consortium name="DOE Joint Genome Institute"/>
            <person name="Kuo A."/>
            <person name="Kohler A."/>
            <person name="Nagy L.G."/>
            <person name="Floudas D."/>
            <person name="Copeland A."/>
            <person name="Barry K.W."/>
            <person name="Cichocki N."/>
            <person name="Veneault-Fourrey C."/>
            <person name="LaButti K."/>
            <person name="Lindquist E.A."/>
            <person name="Lipzen A."/>
            <person name="Lundell T."/>
            <person name="Morin E."/>
            <person name="Murat C."/>
            <person name="Sun H."/>
            <person name="Tunlid A."/>
            <person name="Henrissat B."/>
            <person name="Grigoriev I.V."/>
            <person name="Hibbett D.S."/>
            <person name="Martin F."/>
            <person name="Nordberg H.P."/>
            <person name="Cantor M.N."/>
            <person name="Hua S.X."/>
        </authorList>
    </citation>
    <scope>NUCLEOTIDE SEQUENCE [LARGE SCALE GENOMIC DNA]</scope>
    <source>
        <strain evidence="1 2">Foug A</strain>
    </source>
</reference>
<gene>
    <name evidence="1" type="ORF">SCLCIDRAFT_136431</name>
</gene>
<dbReference type="STRING" id="1036808.A0A0C3D1F5"/>
<dbReference type="EMBL" id="KN822150">
    <property type="protein sequence ID" value="KIM54645.1"/>
    <property type="molecule type" value="Genomic_DNA"/>
</dbReference>
<name>A0A0C3D1F5_9AGAM</name>
<accession>A0A0C3D1F5</accession>
<proteinExistence type="predicted"/>
<evidence type="ECO:0000313" key="2">
    <source>
        <dbReference type="Proteomes" id="UP000053989"/>
    </source>
</evidence>
<dbReference type="AlphaFoldDB" id="A0A0C3D1F5"/>
<dbReference type="Proteomes" id="UP000053989">
    <property type="component" value="Unassembled WGS sequence"/>
</dbReference>
<organism evidence="1 2">
    <name type="scientific">Scleroderma citrinum Foug A</name>
    <dbReference type="NCBI Taxonomy" id="1036808"/>
    <lineage>
        <taxon>Eukaryota</taxon>
        <taxon>Fungi</taxon>
        <taxon>Dikarya</taxon>
        <taxon>Basidiomycota</taxon>
        <taxon>Agaricomycotina</taxon>
        <taxon>Agaricomycetes</taxon>
        <taxon>Agaricomycetidae</taxon>
        <taxon>Boletales</taxon>
        <taxon>Sclerodermatineae</taxon>
        <taxon>Sclerodermataceae</taxon>
        <taxon>Scleroderma</taxon>
    </lineage>
</organism>